<organism evidence="3 4">
    <name type="scientific">Psylliodes chrysocephalus</name>
    <dbReference type="NCBI Taxonomy" id="3402493"/>
    <lineage>
        <taxon>Eukaryota</taxon>
        <taxon>Metazoa</taxon>
        <taxon>Ecdysozoa</taxon>
        <taxon>Arthropoda</taxon>
        <taxon>Hexapoda</taxon>
        <taxon>Insecta</taxon>
        <taxon>Pterygota</taxon>
        <taxon>Neoptera</taxon>
        <taxon>Endopterygota</taxon>
        <taxon>Coleoptera</taxon>
        <taxon>Polyphaga</taxon>
        <taxon>Cucujiformia</taxon>
        <taxon>Chrysomeloidea</taxon>
        <taxon>Chrysomelidae</taxon>
        <taxon>Galerucinae</taxon>
        <taxon>Alticini</taxon>
        <taxon>Psylliodes</taxon>
    </lineage>
</organism>
<evidence type="ECO:0000313" key="3">
    <source>
        <dbReference type="EMBL" id="CAH1100050.1"/>
    </source>
</evidence>
<feature type="region of interest" description="Disordered" evidence="1">
    <location>
        <begin position="312"/>
        <end position="342"/>
    </location>
</feature>
<dbReference type="OrthoDB" id="6692451at2759"/>
<dbReference type="Proteomes" id="UP001153636">
    <property type="component" value="Chromosome 10"/>
</dbReference>
<proteinExistence type="predicted"/>
<protein>
    <submittedName>
        <fullName evidence="3">Uncharacterized protein</fullName>
    </submittedName>
</protein>
<dbReference type="EMBL" id="OV651822">
    <property type="protein sequence ID" value="CAH1100050.1"/>
    <property type="molecule type" value="Genomic_DNA"/>
</dbReference>
<gene>
    <name evidence="3" type="ORF">PSYICH_LOCUS2020</name>
</gene>
<reference evidence="3" key="1">
    <citation type="submission" date="2022-01" db="EMBL/GenBank/DDBJ databases">
        <authorList>
            <person name="King R."/>
        </authorList>
    </citation>
    <scope>NUCLEOTIDE SEQUENCE</scope>
</reference>
<feature type="chain" id="PRO_5040392948" evidence="2">
    <location>
        <begin position="20"/>
        <end position="376"/>
    </location>
</feature>
<feature type="signal peptide" evidence="2">
    <location>
        <begin position="1"/>
        <end position="19"/>
    </location>
</feature>
<accession>A0A9P0CIK7</accession>
<keyword evidence="2" id="KW-0732">Signal</keyword>
<keyword evidence="4" id="KW-1185">Reference proteome</keyword>
<evidence type="ECO:0000313" key="4">
    <source>
        <dbReference type="Proteomes" id="UP001153636"/>
    </source>
</evidence>
<sequence length="376" mass="40856">MEILKFCLLLSVLIGLINSGSVPGTPPITHVTRGCQSLRFGGTCEDIFNDLRRRGQVLPGQHTCATCSSDLCNSTNSFKRSFSVLLITSMACIFPNKMPTRQQTEFELSLVDALKSDSVTNAICGDIIKTITKKFAEKFNYYDAKIKSLEAEIELPKSTESNSNNITESDDQQKLKQQINDGVKWVHRSCRPFDVCARVAVKYNDNRNALIDCTTCSDRDLCNSSESIQCYQCTAAINSSSTCERNVSSMASFNCTLQGNFTSCVTVITDNNISRNCANASSCQALTGYYKQCSICNSDYCNTDYIEIQKPSNGSQPAGAPNKPGSAGPSPGMGGYHPGVVSKPVGSKPGSGQINEALILPVIICTIFSSVWVHLR</sequence>
<dbReference type="AlphaFoldDB" id="A0A9P0CIK7"/>
<evidence type="ECO:0000256" key="2">
    <source>
        <dbReference type="SAM" id="SignalP"/>
    </source>
</evidence>
<evidence type="ECO:0000256" key="1">
    <source>
        <dbReference type="SAM" id="MobiDB-lite"/>
    </source>
</evidence>
<name>A0A9P0CIK7_9CUCU</name>